<evidence type="ECO:0000256" key="4">
    <source>
        <dbReference type="PROSITE-ProRule" id="PRU00146"/>
    </source>
</evidence>
<dbReference type="AlphaFoldDB" id="A0ABD1LQB0"/>
<dbReference type="Proteomes" id="UP001603857">
    <property type="component" value="Unassembled WGS sequence"/>
</dbReference>
<sequence>MTCYTRLMSISTFSLVSIQDFFEMSSSESKGKNDKQVIVYQRRKKETVPEKKASHHPTVDIAVPTESFGSDEGKVNREIGEDGSYYECEICFDGGELLCCDTCPRAYHLPCLFLESVPEGQWECPICAPVDSSEPKDKKVKRGKKVKRDKKMKHDENN</sequence>
<evidence type="ECO:0000313" key="7">
    <source>
        <dbReference type="EMBL" id="KAL2325712.1"/>
    </source>
</evidence>
<protein>
    <recommendedName>
        <fullName evidence="6">PHD-type domain-containing protein</fullName>
    </recommendedName>
</protein>
<dbReference type="SUPFAM" id="SSF57903">
    <property type="entry name" value="FYVE/PHD zinc finger"/>
    <property type="match status" value="1"/>
</dbReference>
<evidence type="ECO:0000256" key="3">
    <source>
        <dbReference type="ARBA" id="ARBA00022833"/>
    </source>
</evidence>
<dbReference type="PROSITE" id="PS50016">
    <property type="entry name" value="ZF_PHD_2"/>
    <property type="match status" value="1"/>
</dbReference>
<evidence type="ECO:0000256" key="1">
    <source>
        <dbReference type="ARBA" id="ARBA00022723"/>
    </source>
</evidence>
<evidence type="ECO:0000256" key="2">
    <source>
        <dbReference type="ARBA" id="ARBA00022771"/>
    </source>
</evidence>
<keyword evidence="1" id="KW-0479">Metal-binding</keyword>
<proteinExistence type="predicted"/>
<comment type="caution">
    <text evidence="7">The sequence shown here is derived from an EMBL/GenBank/DDBJ whole genome shotgun (WGS) entry which is preliminary data.</text>
</comment>
<dbReference type="Pfam" id="PF00628">
    <property type="entry name" value="PHD"/>
    <property type="match status" value="1"/>
</dbReference>
<dbReference type="InterPro" id="IPR042163">
    <property type="entry name" value="PHF12"/>
</dbReference>
<dbReference type="GO" id="GO:0008270">
    <property type="term" value="F:zinc ion binding"/>
    <property type="evidence" value="ECO:0007669"/>
    <property type="project" value="UniProtKB-KW"/>
</dbReference>
<evidence type="ECO:0000256" key="5">
    <source>
        <dbReference type="SAM" id="MobiDB-lite"/>
    </source>
</evidence>
<keyword evidence="8" id="KW-1185">Reference proteome</keyword>
<keyword evidence="2 4" id="KW-0863">Zinc-finger</keyword>
<feature type="region of interest" description="Disordered" evidence="5">
    <location>
        <begin position="49"/>
        <end position="74"/>
    </location>
</feature>
<dbReference type="InterPro" id="IPR011011">
    <property type="entry name" value="Znf_FYVE_PHD"/>
</dbReference>
<feature type="domain" description="PHD-type" evidence="6">
    <location>
        <begin position="85"/>
        <end position="130"/>
    </location>
</feature>
<dbReference type="PANTHER" id="PTHR46309">
    <property type="entry name" value="PHD FINGER PROTEIN 12"/>
    <property type="match status" value="1"/>
</dbReference>
<dbReference type="PROSITE" id="PS01359">
    <property type="entry name" value="ZF_PHD_1"/>
    <property type="match status" value="1"/>
</dbReference>
<organism evidence="7 8">
    <name type="scientific">Flemingia macrophylla</name>
    <dbReference type="NCBI Taxonomy" id="520843"/>
    <lineage>
        <taxon>Eukaryota</taxon>
        <taxon>Viridiplantae</taxon>
        <taxon>Streptophyta</taxon>
        <taxon>Embryophyta</taxon>
        <taxon>Tracheophyta</taxon>
        <taxon>Spermatophyta</taxon>
        <taxon>Magnoliopsida</taxon>
        <taxon>eudicotyledons</taxon>
        <taxon>Gunneridae</taxon>
        <taxon>Pentapetalae</taxon>
        <taxon>rosids</taxon>
        <taxon>fabids</taxon>
        <taxon>Fabales</taxon>
        <taxon>Fabaceae</taxon>
        <taxon>Papilionoideae</taxon>
        <taxon>50 kb inversion clade</taxon>
        <taxon>NPAAA clade</taxon>
        <taxon>indigoferoid/millettioid clade</taxon>
        <taxon>Phaseoleae</taxon>
        <taxon>Flemingia</taxon>
    </lineage>
</organism>
<accession>A0ABD1LQB0</accession>
<dbReference type="SMART" id="SM00249">
    <property type="entry name" value="PHD"/>
    <property type="match status" value="1"/>
</dbReference>
<keyword evidence="3" id="KW-0862">Zinc</keyword>
<feature type="compositionally biased region" description="Basic residues" evidence="5">
    <location>
        <begin position="138"/>
        <end position="151"/>
    </location>
</feature>
<dbReference type="InterPro" id="IPR019786">
    <property type="entry name" value="Zinc_finger_PHD-type_CS"/>
</dbReference>
<feature type="region of interest" description="Disordered" evidence="5">
    <location>
        <begin position="128"/>
        <end position="158"/>
    </location>
</feature>
<dbReference type="InterPro" id="IPR019787">
    <property type="entry name" value="Znf_PHD-finger"/>
</dbReference>
<dbReference type="EMBL" id="JBGMDY010000008">
    <property type="protein sequence ID" value="KAL2325712.1"/>
    <property type="molecule type" value="Genomic_DNA"/>
</dbReference>
<dbReference type="PANTHER" id="PTHR46309:SF1">
    <property type="entry name" value="PHD FINGER PROTEIN 12"/>
    <property type="match status" value="1"/>
</dbReference>
<evidence type="ECO:0000259" key="6">
    <source>
        <dbReference type="PROSITE" id="PS50016"/>
    </source>
</evidence>
<dbReference type="Gene3D" id="3.30.40.10">
    <property type="entry name" value="Zinc/RING finger domain, C3HC4 (zinc finger)"/>
    <property type="match status" value="1"/>
</dbReference>
<evidence type="ECO:0000313" key="8">
    <source>
        <dbReference type="Proteomes" id="UP001603857"/>
    </source>
</evidence>
<dbReference type="InterPro" id="IPR013083">
    <property type="entry name" value="Znf_RING/FYVE/PHD"/>
</dbReference>
<dbReference type="InterPro" id="IPR001965">
    <property type="entry name" value="Znf_PHD"/>
</dbReference>
<gene>
    <name evidence="7" type="ORF">Fmac_024770</name>
</gene>
<name>A0ABD1LQB0_9FABA</name>
<reference evidence="7 8" key="1">
    <citation type="submission" date="2024-08" db="EMBL/GenBank/DDBJ databases">
        <title>Insights into the chromosomal genome structure of Flemingia macrophylla.</title>
        <authorList>
            <person name="Ding Y."/>
            <person name="Zhao Y."/>
            <person name="Bi W."/>
            <person name="Wu M."/>
            <person name="Zhao G."/>
            <person name="Gong Y."/>
            <person name="Li W."/>
            <person name="Zhang P."/>
        </authorList>
    </citation>
    <scope>NUCLEOTIDE SEQUENCE [LARGE SCALE GENOMIC DNA]</scope>
    <source>
        <strain evidence="7">DYQJB</strain>
        <tissue evidence="7">Leaf</tissue>
    </source>
</reference>